<evidence type="ECO:0000313" key="1">
    <source>
        <dbReference type="EMBL" id="GGK27047.1"/>
    </source>
</evidence>
<keyword evidence="2" id="KW-1185">Reference proteome</keyword>
<evidence type="ECO:0000313" key="2">
    <source>
        <dbReference type="Proteomes" id="UP000600449"/>
    </source>
</evidence>
<organism evidence="1 2">
    <name type="scientific">Salinarimonas ramus</name>
    <dbReference type="NCBI Taxonomy" id="690164"/>
    <lineage>
        <taxon>Bacteria</taxon>
        <taxon>Pseudomonadati</taxon>
        <taxon>Pseudomonadota</taxon>
        <taxon>Alphaproteobacteria</taxon>
        <taxon>Hyphomicrobiales</taxon>
        <taxon>Salinarimonadaceae</taxon>
        <taxon>Salinarimonas</taxon>
    </lineage>
</organism>
<dbReference type="Proteomes" id="UP000600449">
    <property type="component" value="Unassembled WGS sequence"/>
</dbReference>
<gene>
    <name evidence="1" type="ORF">GCM10011322_11890</name>
</gene>
<accession>A0A917V331</accession>
<protein>
    <submittedName>
        <fullName evidence="1">Uncharacterized protein</fullName>
    </submittedName>
</protein>
<dbReference type="RefSeq" id="WP_188910619.1">
    <property type="nucleotide sequence ID" value="NZ_BMMF01000003.1"/>
</dbReference>
<dbReference type="AlphaFoldDB" id="A0A917V331"/>
<dbReference type="EMBL" id="BMMF01000003">
    <property type="protein sequence ID" value="GGK27047.1"/>
    <property type="molecule type" value="Genomic_DNA"/>
</dbReference>
<comment type="caution">
    <text evidence="1">The sequence shown here is derived from an EMBL/GenBank/DDBJ whole genome shotgun (WGS) entry which is preliminary data.</text>
</comment>
<proteinExistence type="predicted"/>
<reference evidence="1 2" key="1">
    <citation type="journal article" date="2014" name="Int. J. Syst. Evol. Microbiol.">
        <title>Complete genome sequence of Corynebacterium casei LMG S-19264T (=DSM 44701T), isolated from a smear-ripened cheese.</title>
        <authorList>
            <consortium name="US DOE Joint Genome Institute (JGI-PGF)"/>
            <person name="Walter F."/>
            <person name="Albersmeier A."/>
            <person name="Kalinowski J."/>
            <person name="Ruckert C."/>
        </authorList>
    </citation>
    <scope>NUCLEOTIDE SEQUENCE [LARGE SCALE GENOMIC DNA]</scope>
    <source>
        <strain evidence="1 2">CGMCC 1.9161</strain>
    </source>
</reference>
<name>A0A917V331_9HYPH</name>
<sequence>MRSWGDVNRVMNGMVREGRIASFRSNAAEARQTGTLEIAITPADGGDKEAARREALRELARLGITAQVHAE</sequence>